<evidence type="ECO:0000256" key="1">
    <source>
        <dbReference type="SAM" id="MobiDB-lite"/>
    </source>
</evidence>
<protein>
    <submittedName>
        <fullName evidence="3">Uncharacterized protein LOC117568307</fullName>
    </submittedName>
</protein>
<name>A0A6P8X149_DROAB</name>
<evidence type="ECO:0000313" key="3">
    <source>
        <dbReference type="RefSeq" id="XP_034104745.1"/>
    </source>
</evidence>
<feature type="compositionally biased region" description="Basic and acidic residues" evidence="1">
    <location>
        <begin position="268"/>
        <end position="281"/>
    </location>
</feature>
<gene>
    <name evidence="3" type="primary">LOC117568307</name>
</gene>
<dbReference type="Proteomes" id="UP000515160">
    <property type="component" value="Chromosome 3"/>
</dbReference>
<organism evidence="2 3">
    <name type="scientific">Drosophila albomicans</name>
    <name type="common">Fruit fly</name>
    <dbReference type="NCBI Taxonomy" id="7291"/>
    <lineage>
        <taxon>Eukaryota</taxon>
        <taxon>Metazoa</taxon>
        <taxon>Ecdysozoa</taxon>
        <taxon>Arthropoda</taxon>
        <taxon>Hexapoda</taxon>
        <taxon>Insecta</taxon>
        <taxon>Pterygota</taxon>
        <taxon>Neoptera</taxon>
        <taxon>Endopterygota</taxon>
        <taxon>Diptera</taxon>
        <taxon>Brachycera</taxon>
        <taxon>Muscomorpha</taxon>
        <taxon>Ephydroidea</taxon>
        <taxon>Drosophilidae</taxon>
        <taxon>Drosophila</taxon>
    </lineage>
</organism>
<dbReference type="RefSeq" id="XP_034104745.1">
    <property type="nucleotide sequence ID" value="XM_034248854.2"/>
</dbReference>
<accession>A0A6P8X149</accession>
<dbReference type="OrthoDB" id="7883459at2759"/>
<proteinExistence type="predicted"/>
<reference evidence="3" key="1">
    <citation type="submission" date="2025-08" db="UniProtKB">
        <authorList>
            <consortium name="RefSeq"/>
        </authorList>
    </citation>
    <scope>IDENTIFICATION</scope>
    <source>
        <strain evidence="3">15112-1751.03</strain>
        <tissue evidence="3">Whole Adult</tissue>
    </source>
</reference>
<sequence>MNQKSKPVNKYLAEMEKEKDFLQSFAHSNEYLDGLADLSNNFYNHEETDKPLTNRLEAVKITLNTESDSESSSDSNIASGIENNANFLYFNQSFTDQYEVSQPRCATPDFDVFNMDVQKKRTMSAKISEELPVNQINKEVLQKFAFTEIWVKQQCHPRSNSLLQGRFSTNLENYFKPNESVDKLIEKEQQKGVVNKFYVKPHLSSTSASCSFQTAVGIQSEKILIEKEQQKCFRNQLSMESRQSTIAASNQNSLDVEPYVSPFEDVPEMPKKEKLPGEKKGITVPAGFDLTNLVEYNNPNHWHRRKTTRNDTRP</sequence>
<feature type="region of interest" description="Disordered" evidence="1">
    <location>
        <begin position="263"/>
        <end position="284"/>
    </location>
</feature>
<dbReference type="GeneID" id="117568307"/>
<evidence type="ECO:0000313" key="2">
    <source>
        <dbReference type="Proteomes" id="UP000515160"/>
    </source>
</evidence>
<keyword evidence="2" id="KW-1185">Reference proteome</keyword>
<dbReference type="AlphaFoldDB" id="A0A6P8X149"/>